<feature type="domain" description="Bacterial Ig" evidence="2">
    <location>
        <begin position="593"/>
        <end position="665"/>
    </location>
</feature>
<organism evidence="4 5">
    <name type="scientific">Ectopseudomonas mendocina</name>
    <name type="common">Pseudomonas mendocina</name>
    <dbReference type="NCBI Taxonomy" id="300"/>
    <lineage>
        <taxon>Bacteria</taxon>
        <taxon>Pseudomonadati</taxon>
        <taxon>Pseudomonadota</taxon>
        <taxon>Gammaproteobacteria</taxon>
        <taxon>Pseudomonadales</taxon>
        <taxon>Pseudomonadaceae</taxon>
        <taxon>Ectopseudomonas</taxon>
    </lineage>
</organism>
<evidence type="ECO:0000259" key="2">
    <source>
        <dbReference type="Pfam" id="PF17936"/>
    </source>
</evidence>
<feature type="domain" description="Bacterial Ig" evidence="2">
    <location>
        <begin position="1980"/>
        <end position="2048"/>
    </location>
</feature>
<feature type="domain" description="Bacterial Ig" evidence="2">
    <location>
        <begin position="1818"/>
        <end position="1886"/>
    </location>
</feature>
<feature type="domain" description="Bacterial Ig" evidence="2">
    <location>
        <begin position="1890"/>
        <end position="1967"/>
    </location>
</feature>
<feature type="domain" description="Bacterial Ig" evidence="2">
    <location>
        <begin position="1649"/>
        <end position="1719"/>
    </location>
</feature>
<feature type="compositionally biased region" description="Polar residues" evidence="1">
    <location>
        <begin position="1551"/>
        <end position="1563"/>
    </location>
</feature>
<dbReference type="SUPFAM" id="SSF51120">
    <property type="entry name" value="beta-Roll"/>
    <property type="match status" value="1"/>
</dbReference>
<feature type="domain" description="Bacterial Ig" evidence="2">
    <location>
        <begin position="353"/>
        <end position="422"/>
    </location>
</feature>
<feature type="domain" description="Biofilm-associated protein BapA-like prefix-like" evidence="3">
    <location>
        <begin position="18"/>
        <end position="94"/>
    </location>
</feature>
<feature type="domain" description="Bacterial Ig" evidence="2">
    <location>
        <begin position="508"/>
        <end position="583"/>
    </location>
</feature>
<feature type="domain" description="Bacterial Ig" evidence="2">
    <location>
        <begin position="1160"/>
        <end position="1239"/>
    </location>
</feature>
<feature type="compositionally biased region" description="Gly residues" evidence="1">
    <location>
        <begin position="152"/>
        <end position="166"/>
    </location>
</feature>
<evidence type="ECO:0000313" key="4">
    <source>
        <dbReference type="EMBL" id="AVO56377.1"/>
    </source>
</evidence>
<evidence type="ECO:0000313" key="5">
    <source>
        <dbReference type="Proteomes" id="UP000238327"/>
    </source>
</evidence>
<sequence>MAISAKVSSLAQPVSLSTERTLGSTLSLSESSNVALDLSPDAIASYSRDGNDLVIRMTDGETLRITNFYVEGQPPSRLYLVNTEDELLQVELGPVSPEGFMTASYASEEVAAGFESLTAAGAAAGGGLGTTGMLVAGGLAVAGGAAAASSGSSGGGGGSGDNGGGNPPTQPGPATPPSNVSLSSDGRTITGRAEPGSTVELDIDGDGVPDYTALVDVNGQFTINVLQPLNNGEQLQLRVRLANGILSSPTTLSAPDDIAPLRPSNLQVSTDGSQVSGRAEPGSTVSIDINGDGQPDASVVVGPSGQFVIPLNPPLSNGETITVVARDAAGNTSPNVSLTAPDTTPPPPPVLDASNGNIVTGTAEVGASVVIVVVGNAAVSVPVDANGNWSYTPSSPIPDGTTITATARDQAGNSSTPVSVDVTSNIPNPPIVIIANGNEISGTGLPGATIEIRNANGALVAPAVQVGVDGRWSTAPTGLSADTPIKVVAIDQGAQSAPANLTLDVTPPSIGVINHTASQLSGTAEPGSSVQVSAGGTSLGVVVADSQGNWSLLLSPAQPDGTQLSITARDAAGNVSAPLTTTVDAQPPAVPIVVSITATSISGTAEPGSVVRLVDDNGRVLGELNVGPGGAWSFTPSPPLAEGTEVTVTAHDPAGNTSPSTTVRVDTTAPDAATIEPSNGTVFTGTAEPGSSVTITGPGGAPIGQVTADVNGNWSITPSPALADGTQVSVVVRDPAGNTSAPVSATVDLTPPPPPVIQPSNGDEVSGTAEPGSTVTITTGGAPLSAVADSNGNWSVTVVPPLANGTVINATATDAAGNVSGPSANVTTDNTLPDRPTFNPSNGSTLSGSAVFGESVILTDGNGNPIATVTVDNGGNWSYTPTPALADGTHVVAVARDGSGNLSAPIQIVVDAVPPAPAQIDASNGSQLSGTAEANSTVLITGPGINAQVTAGSDGKWVYNAGPGLPIADGATVSVTVRDTSGNTSTPSATVIDAAPPAEPVVAASNGTLLSGTAEAGTQVILSTVPGGQLAIVNTDANGKWSYTPQPPLANGTQVSAVARDAVGNTSTSGGTTIDAQPPAAPHISPSNGSEVRGTGEIGATINLTNASGTVIGTTVVDGSGNWTFALTPALPNGTLIRATATDAAGNLGPAATTTVDSIAPSAPTIDPSAGSMLSGTAEPNSTVRLIDGNDNLIGNAVTDAFGNWSFTVTPSALPNGTVVSAVAIDAAGNISQPVSTTTDNVAPTLPGITASNATTIAGTADADSTVLLTLPNGGVVEVPVDANGNWSYSPNPPLADGAQVSVSARDEAGNLAGPVAVTIDAQPPAPPSVDPSNGSLLEGATDANTVILITIDNAAPILVTPGPGGAWFYTPNPSLAEGSQITIVARDEAGNLSTPVNPVIDTTPPSITLELSNGSVLTGLTEAGASVAISVGGSLVDTVIADPDGRWTYTPTPALANNSTVSVVAIDAAGNASSPATGTTDNLAPNVSIEPTNGMTLTGITEAFASVNISSGGVVLATVTADSAGNWNYTPATALANNAQVSVTAQDATGNASTPVTTTVDNQPPAPPTINPSNGTEIVGRAEPNSSISLTFSTGATAGPISVNGSGDWSYTPTPALPDGTTITAVASDAVGNNSQSTSTVVDAVPPPSPIVLPSSGTSINGTAEANTTITLSVDGVPLPGTVTVDANGYWQLNNVGPLADNALIEAWATDAAGNVSVLPGTATVDADLPDPPVIAPSRGNIITGTAEANTTVELTINGLSVLVSVDGSGAWSHIPTTPLGDGVQVTAVVIDASNNRSSPASLVIDAMPPAIPVAEAANATTVVGTGEIGSTVVVRLGATILGSATVGADGKWTITIPTQSNGTPLVVEARDSLGNTSNFTVVVVDAIAPPLPTIQATNGTLLSGTAEANSTVILSVGGVQVGTAQVNGSGNWSFTASPPLSGGSTVEVVARDASGNIGPAASTVVDATPPPPPVVNPSNGITLSGTAEIGSTVILLVGGVQIGSVPTDGAGNWIFSPFPRLADGVKVDIKAQDGVGNIGTSASVTVDAVAPNAPVINPSNGSVISGTAEVGSRVIIRDQSNQVIADLTADVNGNWSFSPTVPLTHGSLVSVTATDASGNVSVAGNAVVDAQAPLTPTGQISANGTLLTGLAEANSQLSILIGGSGTPIVVTAASDGTFTVPLSPALTGGQNVQITATDAAGNTSTAAQVQAPNLTPPSITVAEAADTYINAAEIADGIQVQVGLQPGMRVGDSVTLTFRGQGGFTFTQTHVVTAAEVLAGSFSATLTPSAGNGAYPQGAATVTAHVNNGADGAPVSFVIDTIAPATPVLSLAGSLLTISADPGVALTISVNVGGVTATQTVTANNTGIASLNLLTGLNIGLTWDQLISAQVGVSARDQAGNPSNIAQIGLGVGTNLQPVTVGNFAVDASLNPLSPKLGVTGTTAANASLIIEVISPALNVTLSPIIANASGQFSLNLLSPSVLSQLGLSITGLLNLGPDLQLRITSTSQGKQSASYLVDLDPLGLLGLTIGAITVTGSALDDILSGTATSAERIIAGAGNDLILNVGSGDRVEAGSGNDTIQITATNFTSIDGGSGFDTLLFTGGIDINFNSFALGAITNIERIDLGVGDAGSTITLTAAQVDALTDGGNTLQITGEANDIVQVSGAVFQNSQIIDGIRYQVYQFGNTTLQIEENTVQVIV</sequence>
<dbReference type="GO" id="GO:0005975">
    <property type="term" value="P:carbohydrate metabolic process"/>
    <property type="evidence" value="ECO:0007669"/>
    <property type="project" value="TreeGrafter"/>
</dbReference>
<protein>
    <submittedName>
        <fullName evidence="4">Ig-like domain repeat protein</fullName>
    </submittedName>
</protein>
<feature type="domain" description="Bacterial Ig" evidence="2">
    <location>
        <begin position="2052"/>
        <end position="2130"/>
    </location>
</feature>
<feature type="domain" description="Bacterial Ig" evidence="2">
    <location>
        <begin position="1413"/>
        <end position="1480"/>
    </location>
</feature>
<dbReference type="Pfam" id="PF22783">
    <property type="entry name" value="BapA_N"/>
    <property type="match status" value="1"/>
</dbReference>
<feature type="domain" description="Bacterial Ig" evidence="2">
    <location>
        <begin position="176"/>
        <end position="256"/>
    </location>
</feature>
<feature type="domain" description="Bacterial Ig" evidence="2">
    <location>
        <begin position="259"/>
        <end position="342"/>
    </location>
</feature>
<feature type="region of interest" description="Disordered" evidence="1">
    <location>
        <begin position="1551"/>
        <end position="1582"/>
    </location>
</feature>
<feature type="domain" description="Bacterial Ig" evidence="2">
    <location>
        <begin position="1493"/>
        <end position="1562"/>
    </location>
</feature>
<dbReference type="InterPro" id="IPR048051">
    <property type="entry name" value="BapA-like_prefix-like"/>
</dbReference>
<feature type="domain" description="Bacterial Ig" evidence="2">
    <location>
        <begin position="2134"/>
        <end position="2214"/>
    </location>
</feature>
<dbReference type="Proteomes" id="UP000238327">
    <property type="component" value="Chromosome"/>
</dbReference>
<gene>
    <name evidence="4" type="ORF">C7A17_23565</name>
</gene>
<dbReference type="InterPro" id="IPR041498">
    <property type="entry name" value="Big_6"/>
</dbReference>
<feature type="domain" description="Bacterial Ig" evidence="2">
    <location>
        <begin position="1086"/>
        <end position="1156"/>
    </location>
</feature>
<dbReference type="OrthoDB" id="8481600at2"/>
<evidence type="ECO:0000259" key="3">
    <source>
        <dbReference type="Pfam" id="PF22783"/>
    </source>
</evidence>
<dbReference type="GO" id="GO:0001681">
    <property type="term" value="F:sialate O-acetylesterase activity"/>
    <property type="evidence" value="ECO:0007669"/>
    <property type="project" value="InterPro"/>
</dbReference>
<feature type="domain" description="Bacterial Ig" evidence="2">
    <location>
        <begin position="914"/>
        <end position="990"/>
    </location>
</feature>
<name>A0A2R3QX83_ECTME</name>
<dbReference type="Pfam" id="PF17936">
    <property type="entry name" value="Big_6"/>
    <property type="match status" value="23"/>
</dbReference>
<dbReference type="InterPro" id="IPR039329">
    <property type="entry name" value="SIAE"/>
</dbReference>
<dbReference type="RefSeq" id="WP_106743133.1">
    <property type="nucleotide sequence ID" value="NZ_CP027657.1"/>
</dbReference>
<feature type="domain" description="Bacterial Ig" evidence="2">
    <location>
        <begin position="841"/>
        <end position="910"/>
    </location>
</feature>
<dbReference type="NCBIfam" id="NF033510">
    <property type="entry name" value="Ca_tandemer"/>
    <property type="match status" value="22"/>
</dbReference>
<dbReference type="Gene3D" id="2.60.40.10">
    <property type="entry name" value="Immunoglobulins"/>
    <property type="match status" value="25"/>
</dbReference>
<feature type="domain" description="Bacterial Ig" evidence="2">
    <location>
        <begin position="997"/>
        <end position="1071"/>
    </location>
</feature>
<feature type="compositionally biased region" description="Polar residues" evidence="1">
    <location>
        <begin position="178"/>
        <end position="187"/>
    </location>
</feature>
<feature type="region of interest" description="Disordered" evidence="1">
    <location>
        <begin position="1067"/>
        <end position="1095"/>
    </location>
</feature>
<feature type="domain" description="Bacterial Ig" evidence="2">
    <location>
        <begin position="760"/>
        <end position="827"/>
    </location>
</feature>
<proteinExistence type="predicted"/>
<dbReference type="PANTHER" id="PTHR22901:SF0">
    <property type="entry name" value="SIALATE O-ACETYLESTERASE"/>
    <property type="match status" value="1"/>
</dbReference>
<feature type="region of interest" description="Disordered" evidence="1">
    <location>
        <begin position="146"/>
        <end position="200"/>
    </location>
</feature>
<reference evidence="4 5" key="1">
    <citation type="submission" date="2018-03" db="EMBL/GenBank/DDBJ databases">
        <title>Complete genome sequence and methylome analysis of Pseudomonas mendocina NEB 698.</title>
        <authorList>
            <person name="Morgan R.D."/>
        </authorList>
    </citation>
    <scope>NUCLEOTIDE SEQUENCE [LARGE SCALE GENOMIC DNA]</scope>
    <source>
        <strain evidence="4 5">NEB698</strain>
    </source>
</reference>
<dbReference type="EMBL" id="CP027657">
    <property type="protein sequence ID" value="AVO56377.1"/>
    <property type="molecule type" value="Genomic_DNA"/>
</dbReference>
<evidence type="ECO:0000256" key="1">
    <source>
        <dbReference type="SAM" id="MobiDB-lite"/>
    </source>
</evidence>
<feature type="domain" description="Bacterial Ig" evidence="2">
    <location>
        <begin position="432"/>
        <end position="502"/>
    </location>
</feature>
<dbReference type="InterPro" id="IPR013783">
    <property type="entry name" value="Ig-like_fold"/>
</dbReference>
<dbReference type="InterPro" id="IPR011049">
    <property type="entry name" value="Serralysin-like_metalloprot_C"/>
</dbReference>
<accession>A0A2R3QX83</accession>
<dbReference type="NCBIfam" id="NF033677">
    <property type="entry name" value="biofilm_BapA_N"/>
    <property type="match status" value="1"/>
</dbReference>
<dbReference type="PANTHER" id="PTHR22901">
    <property type="entry name" value="SIALATE O-ACETYLESTERASE"/>
    <property type="match status" value="1"/>
</dbReference>
<feature type="domain" description="Bacterial Ig" evidence="2">
    <location>
        <begin position="1568"/>
        <end position="1643"/>
    </location>
</feature>
<feature type="domain" description="Bacterial Ig" evidence="2">
    <location>
        <begin position="1244"/>
        <end position="1320"/>
    </location>
</feature>
<feature type="domain" description="Bacterial Ig" evidence="2">
    <location>
        <begin position="669"/>
        <end position="747"/>
    </location>
</feature>